<gene>
    <name evidence="1" type="ORF">ATP06_0201105</name>
</gene>
<dbReference type="EMBL" id="LOBU02000001">
    <property type="protein sequence ID" value="OKA11479.1"/>
    <property type="molecule type" value="Genomic_DNA"/>
</dbReference>
<protein>
    <submittedName>
        <fullName evidence="1">Uncharacterized protein</fullName>
    </submittedName>
</protein>
<name>A0ABX3E0L3_9PSEU</name>
<sequence length="64" mass="6785">MVKLMERLGERVLSVFVPIVADAATTAACTYPNCGGCLNCIQRYRRCCNGVCGSCQMAESCCGG</sequence>
<keyword evidence="2" id="KW-1185">Reference proteome</keyword>
<reference evidence="1" key="1">
    <citation type="submission" date="2016-11" db="EMBL/GenBank/DDBJ databases">
        <title>Genome sequencing of Amycolatopsis regifaucium.</title>
        <authorList>
            <person name="Mayilraj S."/>
            <person name="Kaur N."/>
        </authorList>
    </citation>
    <scope>NUCLEOTIDE SEQUENCE [LARGE SCALE GENOMIC DNA]</scope>
    <source>
        <strain evidence="1">GY080</strain>
    </source>
</reference>
<comment type="caution">
    <text evidence="1">The sequence shown here is derived from an EMBL/GenBank/DDBJ whole genome shotgun (WGS) entry which is preliminary data.</text>
</comment>
<accession>A0ABX3E0L3</accession>
<evidence type="ECO:0000313" key="2">
    <source>
        <dbReference type="Proteomes" id="UP000186883"/>
    </source>
</evidence>
<dbReference type="Proteomes" id="UP000186883">
    <property type="component" value="Unassembled WGS sequence"/>
</dbReference>
<proteinExistence type="predicted"/>
<dbReference type="RefSeq" id="WP_061983604.1">
    <property type="nucleotide sequence ID" value="NZ_FOPQ01000004.1"/>
</dbReference>
<organism evidence="1 2">
    <name type="scientific">Amycolatopsis regifaucium</name>
    <dbReference type="NCBI Taxonomy" id="546365"/>
    <lineage>
        <taxon>Bacteria</taxon>
        <taxon>Bacillati</taxon>
        <taxon>Actinomycetota</taxon>
        <taxon>Actinomycetes</taxon>
        <taxon>Pseudonocardiales</taxon>
        <taxon>Pseudonocardiaceae</taxon>
        <taxon>Amycolatopsis</taxon>
    </lineage>
</organism>
<evidence type="ECO:0000313" key="1">
    <source>
        <dbReference type="EMBL" id="OKA11479.1"/>
    </source>
</evidence>